<dbReference type="Pfam" id="PF20060">
    <property type="entry name" value="DUF6459"/>
    <property type="match status" value="1"/>
</dbReference>
<comment type="caution">
    <text evidence="2">The sequence shown here is derived from an EMBL/GenBank/DDBJ whole genome shotgun (WGS) entry which is preliminary data.</text>
</comment>
<proteinExistence type="predicted"/>
<organism evidence="2 3">
    <name type="scientific">Fodinicola feengrottensis</name>
    <dbReference type="NCBI Taxonomy" id="435914"/>
    <lineage>
        <taxon>Bacteria</taxon>
        <taxon>Bacillati</taxon>
        <taxon>Actinomycetota</taxon>
        <taxon>Actinomycetes</taxon>
        <taxon>Mycobacteriales</taxon>
        <taxon>Fodinicola</taxon>
    </lineage>
</organism>
<evidence type="ECO:0000256" key="1">
    <source>
        <dbReference type="SAM" id="MobiDB-lite"/>
    </source>
</evidence>
<evidence type="ECO:0000313" key="2">
    <source>
        <dbReference type="EMBL" id="GAA1686414.1"/>
    </source>
</evidence>
<accession>A0ABN2HE54</accession>
<sequence length="215" mass="23714">MSRSPASSPVSTQKYRPAGQHHTSRHAVGRIQIRPAPCSEPPYSPIDYAETRPFRALRLIEPPRVDGLGYEIHADQLPFEVDAPAGRPSNDPIFAPQRTPRDDLPCPRQFATRFTQAVVEVMAGRRPVQQLMPVTSQRTYAGLLTRLASSAAAHLPTQRQAGRIPGQVRSVHVNEPIDGVAEACAIVSYGPRCRAIALRLEGMDGRWRCTVLQLL</sequence>
<dbReference type="Proteomes" id="UP001500618">
    <property type="component" value="Unassembled WGS sequence"/>
</dbReference>
<name>A0ABN2HE54_9ACTN</name>
<keyword evidence="3" id="KW-1185">Reference proteome</keyword>
<evidence type="ECO:0008006" key="4">
    <source>
        <dbReference type="Google" id="ProtNLM"/>
    </source>
</evidence>
<protein>
    <recommendedName>
        <fullName evidence="4">3-hydroxyacyl-CoA dehydrogenase</fullName>
    </recommendedName>
</protein>
<feature type="region of interest" description="Disordered" evidence="1">
    <location>
        <begin position="81"/>
        <end position="105"/>
    </location>
</feature>
<feature type="region of interest" description="Disordered" evidence="1">
    <location>
        <begin position="1"/>
        <end position="45"/>
    </location>
</feature>
<evidence type="ECO:0000313" key="3">
    <source>
        <dbReference type="Proteomes" id="UP001500618"/>
    </source>
</evidence>
<reference evidence="2 3" key="1">
    <citation type="journal article" date="2019" name="Int. J. Syst. Evol. Microbiol.">
        <title>The Global Catalogue of Microorganisms (GCM) 10K type strain sequencing project: providing services to taxonomists for standard genome sequencing and annotation.</title>
        <authorList>
            <consortium name="The Broad Institute Genomics Platform"/>
            <consortium name="The Broad Institute Genome Sequencing Center for Infectious Disease"/>
            <person name="Wu L."/>
            <person name="Ma J."/>
        </authorList>
    </citation>
    <scope>NUCLEOTIDE SEQUENCE [LARGE SCALE GENOMIC DNA]</scope>
    <source>
        <strain evidence="2 3">JCM 14718</strain>
    </source>
</reference>
<dbReference type="RefSeq" id="WP_344311739.1">
    <property type="nucleotide sequence ID" value="NZ_BAAANY010000014.1"/>
</dbReference>
<dbReference type="InterPro" id="IPR045596">
    <property type="entry name" value="DUF6459"/>
</dbReference>
<dbReference type="EMBL" id="BAAANY010000014">
    <property type="protein sequence ID" value="GAA1686414.1"/>
    <property type="molecule type" value="Genomic_DNA"/>
</dbReference>
<feature type="compositionally biased region" description="Polar residues" evidence="1">
    <location>
        <begin position="1"/>
        <end position="14"/>
    </location>
</feature>
<gene>
    <name evidence="2" type="ORF">GCM10009765_39870</name>
</gene>